<dbReference type="GO" id="GO:0016485">
    <property type="term" value="P:protein processing"/>
    <property type="evidence" value="ECO:0007669"/>
    <property type="project" value="TreeGrafter"/>
</dbReference>
<dbReference type="PROSITE" id="PS00137">
    <property type="entry name" value="SUBTILASE_HIS"/>
    <property type="match status" value="1"/>
</dbReference>
<dbReference type="InterPro" id="IPR022398">
    <property type="entry name" value="Peptidase_S8_His-AS"/>
</dbReference>
<dbReference type="EMBL" id="ML213621">
    <property type="protein sequence ID" value="TFK35484.1"/>
    <property type="molecule type" value="Genomic_DNA"/>
</dbReference>
<dbReference type="FunFam" id="2.60.120.260:FF:000026">
    <property type="entry name" value="proprotein convertase subtilisin/kexin type 7"/>
    <property type="match status" value="1"/>
</dbReference>
<dbReference type="PROSITE" id="PS51829">
    <property type="entry name" value="P_HOMO_B"/>
    <property type="match status" value="1"/>
</dbReference>
<evidence type="ECO:0000256" key="14">
    <source>
        <dbReference type="PROSITE-ProRule" id="PRU01240"/>
    </source>
</evidence>
<dbReference type="Gene3D" id="2.60.120.260">
    <property type="entry name" value="Galactose-binding domain-like"/>
    <property type="match status" value="1"/>
</dbReference>
<dbReference type="Gene3D" id="3.40.50.200">
    <property type="entry name" value="Peptidase S8/S53 domain"/>
    <property type="match status" value="1"/>
</dbReference>
<dbReference type="PROSITE" id="PS51892">
    <property type="entry name" value="SUBTILASE"/>
    <property type="match status" value="1"/>
</dbReference>
<evidence type="ECO:0000256" key="5">
    <source>
        <dbReference type="ARBA" id="ARBA00022729"/>
    </source>
</evidence>
<feature type="region of interest" description="Disordered" evidence="15">
    <location>
        <begin position="774"/>
        <end position="801"/>
    </location>
</feature>
<dbReference type="PRINTS" id="PR00723">
    <property type="entry name" value="SUBTILISIN"/>
</dbReference>
<dbReference type="OrthoDB" id="300641at2759"/>
<evidence type="ECO:0000256" key="9">
    <source>
        <dbReference type="ARBA" id="ARBA00022989"/>
    </source>
</evidence>
<evidence type="ECO:0000313" key="19">
    <source>
        <dbReference type="EMBL" id="TFK35484.1"/>
    </source>
</evidence>
<evidence type="ECO:0000256" key="13">
    <source>
        <dbReference type="PIRSR" id="PIRSR615500-1"/>
    </source>
</evidence>
<reference evidence="19 20" key="1">
    <citation type="journal article" date="2019" name="Nat. Ecol. Evol.">
        <title>Megaphylogeny resolves global patterns of mushroom evolution.</title>
        <authorList>
            <person name="Varga T."/>
            <person name="Krizsan K."/>
            <person name="Foldi C."/>
            <person name="Dima B."/>
            <person name="Sanchez-Garcia M."/>
            <person name="Sanchez-Ramirez S."/>
            <person name="Szollosi G.J."/>
            <person name="Szarkandi J.G."/>
            <person name="Papp V."/>
            <person name="Albert L."/>
            <person name="Andreopoulos W."/>
            <person name="Angelini C."/>
            <person name="Antonin V."/>
            <person name="Barry K.W."/>
            <person name="Bougher N.L."/>
            <person name="Buchanan P."/>
            <person name="Buyck B."/>
            <person name="Bense V."/>
            <person name="Catcheside P."/>
            <person name="Chovatia M."/>
            <person name="Cooper J."/>
            <person name="Damon W."/>
            <person name="Desjardin D."/>
            <person name="Finy P."/>
            <person name="Geml J."/>
            <person name="Haridas S."/>
            <person name="Hughes K."/>
            <person name="Justo A."/>
            <person name="Karasinski D."/>
            <person name="Kautmanova I."/>
            <person name="Kiss B."/>
            <person name="Kocsube S."/>
            <person name="Kotiranta H."/>
            <person name="LaButti K.M."/>
            <person name="Lechner B.E."/>
            <person name="Liimatainen K."/>
            <person name="Lipzen A."/>
            <person name="Lukacs Z."/>
            <person name="Mihaltcheva S."/>
            <person name="Morgado L.N."/>
            <person name="Niskanen T."/>
            <person name="Noordeloos M.E."/>
            <person name="Ohm R.A."/>
            <person name="Ortiz-Santana B."/>
            <person name="Ovrebo C."/>
            <person name="Racz N."/>
            <person name="Riley R."/>
            <person name="Savchenko A."/>
            <person name="Shiryaev A."/>
            <person name="Soop K."/>
            <person name="Spirin V."/>
            <person name="Szebenyi C."/>
            <person name="Tomsovsky M."/>
            <person name="Tulloss R.E."/>
            <person name="Uehling J."/>
            <person name="Grigoriev I.V."/>
            <person name="Vagvolgyi C."/>
            <person name="Papp T."/>
            <person name="Martin F.M."/>
            <person name="Miettinen O."/>
            <person name="Hibbett D.S."/>
            <person name="Nagy L.G."/>
        </authorList>
    </citation>
    <scope>NUCLEOTIDE SEQUENCE [LARGE SCALE GENOMIC DNA]</scope>
    <source>
        <strain evidence="19 20">CBS 166.37</strain>
    </source>
</reference>
<feature type="domain" description="P/Homo B" evidence="18">
    <location>
        <begin position="473"/>
        <end position="618"/>
    </location>
</feature>
<dbReference type="InterPro" id="IPR002884">
    <property type="entry name" value="P_dom"/>
</dbReference>
<dbReference type="PROSITE" id="PS00138">
    <property type="entry name" value="SUBTILASE_SER"/>
    <property type="match status" value="1"/>
</dbReference>
<evidence type="ECO:0000256" key="1">
    <source>
        <dbReference type="ARBA" id="ARBA00004370"/>
    </source>
</evidence>
<proteinExistence type="inferred from homology"/>
<feature type="chain" id="PRO_5023114701" evidence="17">
    <location>
        <begin position="24"/>
        <end position="801"/>
    </location>
</feature>
<dbReference type="AlphaFoldDB" id="A0A5C3LQY2"/>
<keyword evidence="12" id="KW-0325">Glycoprotein</keyword>
<evidence type="ECO:0000313" key="20">
    <source>
        <dbReference type="Proteomes" id="UP000308652"/>
    </source>
</evidence>
<feature type="active site" description="Charge relay system" evidence="13 14">
    <location>
        <position position="397"/>
    </location>
</feature>
<evidence type="ECO:0000256" key="3">
    <source>
        <dbReference type="ARBA" id="ARBA00022670"/>
    </source>
</evidence>
<feature type="compositionally biased region" description="Polar residues" evidence="15">
    <location>
        <begin position="675"/>
        <end position="684"/>
    </location>
</feature>
<dbReference type="SUPFAM" id="SSF49785">
    <property type="entry name" value="Galactose-binding domain-like"/>
    <property type="match status" value="1"/>
</dbReference>
<keyword evidence="5 17" id="KW-0732">Signal</keyword>
<dbReference type="InterPro" id="IPR000209">
    <property type="entry name" value="Peptidase_S8/S53_dom"/>
</dbReference>
<keyword evidence="7 14" id="KW-0720">Serine protease</keyword>
<evidence type="ECO:0000256" key="2">
    <source>
        <dbReference type="ARBA" id="ARBA00005325"/>
    </source>
</evidence>
<keyword evidence="20" id="KW-1185">Reference proteome</keyword>
<dbReference type="InterPro" id="IPR034182">
    <property type="entry name" value="Kexin/furin"/>
</dbReference>
<gene>
    <name evidence="19" type="ORF">BDQ12DRAFT_655618</name>
</gene>
<dbReference type="STRING" id="68775.A0A5C3LQY2"/>
<comment type="similarity">
    <text evidence="2">Belongs to the peptidase S8 family. Furin subfamily.</text>
</comment>
<sequence>MRFFWTAAAALFAHCSLVGASTAKRSYDTRDYYVVEHSPLVNAGAPLDDVATALGLKLEGKVGELDNHYLLSAPKSVHGLHSRSEHSDRVLEAFESLKARASSRLVSRSEGALHARSIVSSRAPPPIRRPLSSESSRAISERLGIQDPMFSKQWHLVNDDYPEHMMNVAPVWDMGYTGKGVITSFLDDGLDYTSEDLADNFDAANSYDFNDHVPLPMPKKATDHHGTRCAGQVAAGKNAACGIGIAYNSKVAGVRILSGKLTDADETAALNYGYQNVSIYSCSWGPRDNGKTMEGPNYLIKKGLVNGINKGRGGKGSIFVFASGNGGGHGDQCNFDGYTNSIYSVTVSSLDYKGRHPYYSEACAANMVVAYSSGAGRHIVTTDIGKNQCATNHGGTSAAAPNVAGVFALALEARPDLTWRDIQYLSIETARMVNPDDPDWERIANNRLYSYKYGFGAIDAEKYVTAAKEWKLVKPQAWIESKTIQLNNGTYKDKTYSGGEYIGPKGVQSKMMITKEMLAENNFATLEHINVKVWIDHSRRGDVEVEIISPTGIRSVLAGKREKDEAETGFPGWKFMSVKHWGDSPVGEWTIRVYDQGEPAEEGYFLGWNMILWGTTIDSSKAKQYEVPLIEDVLPPMEAPSSLVVPAPTVTKEHGKPTDHLPSDHGTAEGENTKPAFSSRPTSPLPGQTWPAFTSDGFFNLKLLSFAIAAAVLSGVVAGVYFWRRQRRLASYTSLSAVEDVSMGSVAHGGMVSRAPGADEGRVSPPGRSTMGLGFHSGFLDDDEPSTAGSDRTPTYRDIPV</sequence>
<feature type="compositionally biased region" description="Basic and acidic residues" evidence="15">
    <location>
        <begin position="651"/>
        <end position="672"/>
    </location>
</feature>
<keyword evidence="11" id="KW-0865">Zymogen</keyword>
<keyword evidence="8" id="KW-0106">Calcium</keyword>
<dbReference type="GO" id="GO:0005802">
    <property type="term" value="C:trans-Golgi network"/>
    <property type="evidence" value="ECO:0007669"/>
    <property type="project" value="TreeGrafter"/>
</dbReference>
<accession>A0A5C3LQY2</accession>
<feature type="active site" description="Charge relay system" evidence="13 14">
    <location>
        <position position="187"/>
    </location>
</feature>
<evidence type="ECO:0000256" key="12">
    <source>
        <dbReference type="ARBA" id="ARBA00023180"/>
    </source>
</evidence>
<keyword evidence="9 16" id="KW-1133">Transmembrane helix</keyword>
<dbReference type="GO" id="GO:0004252">
    <property type="term" value="F:serine-type endopeptidase activity"/>
    <property type="evidence" value="ECO:0007669"/>
    <property type="project" value="UniProtKB-UniRule"/>
</dbReference>
<protein>
    <submittedName>
        <fullName evidence="19">Peptidase S8/S53 domain-containing protein</fullName>
    </submittedName>
</protein>
<dbReference type="Pfam" id="PF01483">
    <property type="entry name" value="P_proprotein"/>
    <property type="match status" value="1"/>
</dbReference>
<dbReference type="SUPFAM" id="SSF52743">
    <property type="entry name" value="Subtilisin-like"/>
    <property type="match status" value="1"/>
</dbReference>
<evidence type="ECO:0000256" key="8">
    <source>
        <dbReference type="ARBA" id="ARBA00022837"/>
    </source>
</evidence>
<dbReference type="InterPro" id="IPR015500">
    <property type="entry name" value="Peptidase_S8_subtilisin-rel"/>
</dbReference>
<organism evidence="19 20">
    <name type="scientific">Crucibulum laeve</name>
    <dbReference type="NCBI Taxonomy" id="68775"/>
    <lineage>
        <taxon>Eukaryota</taxon>
        <taxon>Fungi</taxon>
        <taxon>Dikarya</taxon>
        <taxon>Basidiomycota</taxon>
        <taxon>Agaricomycotina</taxon>
        <taxon>Agaricomycetes</taxon>
        <taxon>Agaricomycetidae</taxon>
        <taxon>Agaricales</taxon>
        <taxon>Agaricineae</taxon>
        <taxon>Nidulariaceae</taxon>
        <taxon>Crucibulum</taxon>
    </lineage>
</organism>
<evidence type="ECO:0000256" key="10">
    <source>
        <dbReference type="ARBA" id="ARBA00023136"/>
    </source>
</evidence>
<feature type="active site" description="Charge relay system" evidence="13 14">
    <location>
        <position position="225"/>
    </location>
</feature>
<dbReference type="InterPro" id="IPR023828">
    <property type="entry name" value="Peptidase_S8_Ser-AS"/>
</dbReference>
<evidence type="ECO:0000256" key="11">
    <source>
        <dbReference type="ARBA" id="ARBA00023145"/>
    </source>
</evidence>
<feature type="region of interest" description="Disordered" evidence="15">
    <location>
        <begin position="650"/>
        <end position="684"/>
    </location>
</feature>
<evidence type="ECO:0000256" key="6">
    <source>
        <dbReference type="ARBA" id="ARBA00022801"/>
    </source>
</evidence>
<evidence type="ECO:0000256" key="16">
    <source>
        <dbReference type="SAM" id="Phobius"/>
    </source>
</evidence>
<evidence type="ECO:0000256" key="7">
    <source>
        <dbReference type="ARBA" id="ARBA00022825"/>
    </source>
</evidence>
<comment type="subcellular location">
    <subcellularLocation>
        <location evidence="1">Membrane</location>
    </subcellularLocation>
</comment>
<evidence type="ECO:0000256" key="17">
    <source>
        <dbReference type="SAM" id="SignalP"/>
    </source>
</evidence>
<dbReference type="PANTHER" id="PTHR42884:SF14">
    <property type="entry name" value="NEUROENDOCRINE CONVERTASE 1"/>
    <property type="match status" value="1"/>
</dbReference>
<dbReference type="InterPro" id="IPR036852">
    <property type="entry name" value="Peptidase_S8/S53_dom_sf"/>
</dbReference>
<dbReference type="Proteomes" id="UP000308652">
    <property type="component" value="Unassembled WGS sequence"/>
</dbReference>
<dbReference type="GO" id="GO:0007323">
    <property type="term" value="P:peptide pheromone maturation"/>
    <property type="evidence" value="ECO:0007669"/>
    <property type="project" value="UniProtKB-ARBA"/>
</dbReference>
<dbReference type="CDD" id="cd04059">
    <property type="entry name" value="Peptidases_S8_Protein_convertases_Kexins_Furin-like"/>
    <property type="match status" value="1"/>
</dbReference>
<keyword evidence="6 14" id="KW-0378">Hydrolase</keyword>
<evidence type="ECO:0000259" key="18">
    <source>
        <dbReference type="PROSITE" id="PS51829"/>
    </source>
</evidence>
<keyword evidence="10 16" id="KW-0472">Membrane</keyword>
<dbReference type="InterPro" id="IPR008979">
    <property type="entry name" value="Galactose-bd-like_sf"/>
</dbReference>
<feature type="signal peptide" evidence="17">
    <location>
        <begin position="1"/>
        <end position="23"/>
    </location>
</feature>
<keyword evidence="3 14" id="KW-0645">Protease</keyword>
<evidence type="ECO:0000256" key="4">
    <source>
        <dbReference type="ARBA" id="ARBA00022692"/>
    </source>
</evidence>
<name>A0A5C3LQY2_9AGAR</name>
<dbReference type="Pfam" id="PF00082">
    <property type="entry name" value="Peptidase_S8"/>
    <property type="match status" value="1"/>
</dbReference>
<dbReference type="FunFam" id="3.40.50.200:FF:000005">
    <property type="entry name" value="Proprotein convertase subtilisin/kexin type 7"/>
    <property type="match status" value="1"/>
</dbReference>
<feature type="transmembrane region" description="Helical" evidence="16">
    <location>
        <begin position="703"/>
        <end position="723"/>
    </location>
</feature>
<dbReference type="GO" id="GO:0000139">
    <property type="term" value="C:Golgi membrane"/>
    <property type="evidence" value="ECO:0007669"/>
    <property type="project" value="TreeGrafter"/>
</dbReference>
<dbReference type="PANTHER" id="PTHR42884">
    <property type="entry name" value="PROPROTEIN CONVERTASE SUBTILISIN/KEXIN-RELATED"/>
    <property type="match status" value="1"/>
</dbReference>
<evidence type="ECO:0000256" key="15">
    <source>
        <dbReference type="SAM" id="MobiDB-lite"/>
    </source>
</evidence>
<keyword evidence="4 16" id="KW-0812">Transmembrane</keyword>